<keyword evidence="1" id="KW-0732">Signal</keyword>
<feature type="signal peptide" evidence="1">
    <location>
        <begin position="1"/>
        <end position="17"/>
    </location>
</feature>
<evidence type="ECO:0000256" key="1">
    <source>
        <dbReference type="SAM" id="SignalP"/>
    </source>
</evidence>
<organism evidence="2 3">
    <name type="scientific">Deinococcus enclensis</name>
    <dbReference type="NCBI Taxonomy" id="1049582"/>
    <lineage>
        <taxon>Bacteria</taxon>
        <taxon>Thermotogati</taxon>
        <taxon>Deinococcota</taxon>
        <taxon>Deinococci</taxon>
        <taxon>Deinococcales</taxon>
        <taxon>Deinococcaceae</taxon>
        <taxon>Deinococcus</taxon>
    </lineage>
</organism>
<name>A0ABT9MG83_9DEIO</name>
<gene>
    <name evidence="2" type="ORF">QO006_002657</name>
</gene>
<dbReference type="RefSeq" id="WP_307466887.1">
    <property type="nucleotide sequence ID" value="NZ_JAURUR010000009.1"/>
</dbReference>
<keyword evidence="3" id="KW-1185">Reference proteome</keyword>
<evidence type="ECO:0000313" key="3">
    <source>
        <dbReference type="Proteomes" id="UP001232163"/>
    </source>
</evidence>
<comment type="caution">
    <text evidence="2">The sequence shown here is derived from an EMBL/GenBank/DDBJ whole genome shotgun (WGS) entry which is preliminary data.</text>
</comment>
<evidence type="ECO:0000313" key="2">
    <source>
        <dbReference type="EMBL" id="MDP9765209.1"/>
    </source>
</evidence>
<sequence>MTQPLTAALLLSLIATACTPVTSTGPPNMQVLNVRPEVAGACGQVLWTLTFYREGENVTPNAWYTGNAGASPTVRTPQYTLFPSTAGISGYRVEATDAAGAPLAPDFADSTLHLFTCMRTGQTAFLNNPLVPGPGQANAAFRTVTLRHDGTFSAGHW</sequence>
<reference evidence="2 3" key="1">
    <citation type="submission" date="2023-07" db="EMBL/GenBank/DDBJ databases">
        <title>Genomic Encyclopedia of Type Strains, Phase IV (KMG-IV): sequencing the most valuable type-strain genomes for metagenomic binning, comparative biology and taxonomic classification.</title>
        <authorList>
            <person name="Goeker M."/>
        </authorList>
    </citation>
    <scope>NUCLEOTIDE SEQUENCE [LARGE SCALE GENOMIC DNA]</scope>
    <source>
        <strain evidence="2 3">NIO-1023</strain>
    </source>
</reference>
<dbReference type="Proteomes" id="UP001232163">
    <property type="component" value="Unassembled WGS sequence"/>
</dbReference>
<protein>
    <recommendedName>
        <fullName evidence="4">Lipoprotein</fullName>
    </recommendedName>
</protein>
<accession>A0ABT9MG83</accession>
<dbReference type="EMBL" id="JAURUR010000009">
    <property type="protein sequence ID" value="MDP9765209.1"/>
    <property type="molecule type" value="Genomic_DNA"/>
</dbReference>
<feature type="chain" id="PRO_5047453670" description="Lipoprotein" evidence="1">
    <location>
        <begin position="18"/>
        <end position="157"/>
    </location>
</feature>
<evidence type="ECO:0008006" key="4">
    <source>
        <dbReference type="Google" id="ProtNLM"/>
    </source>
</evidence>
<proteinExistence type="predicted"/>